<feature type="coiled-coil region" evidence="1">
    <location>
        <begin position="310"/>
        <end position="337"/>
    </location>
</feature>
<evidence type="ECO:0000313" key="4">
    <source>
        <dbReference type="Proteomes" id="UP001392437"/>
    </source>
</evidence>
<dbReference type="Proteomes" id="UP001392437">
    <property type="component" value="Unassembled WGS sequence"/>
</dbReference>
<evidence type="ECO:0000313" key="3">
    <source>
        <dbReference type="EMBL" id="KAK8101892.1"/>
    </source>
</evidence>
<protein>
    <submittedName>
        <fullName evidence="3">Uncharacterized protein</fullName>
    </submittedName>
</protein>
<proteinExistence type="predicted"/>
<feature type="transmembrane region" description="Helical" evidence="2">
    <location>
        <begin position="149"/>
        <end position="175"/>
    </location>
</feature>
<name>A0AAW0QMJ8_9PEZI</name>
<keyword evidence="2" id="KW-0812">Transmembrane</keyword>
<keyword evidence="2" id="KW-1133">Transmembrane helix</keyword>
<sequence length="477" mass="55162">MACTKDEYTAAVKAMADQFTDIEYKSAFDAVVYTITASFEEVLGDYRKLRDFQASTGVTQTAQLDEGEFWGLALASVKKDFKRIKESPRDSIVNVPKEEHIEEKRPRRTSIVNEIEERHAGMRRGGSCVYVLREDYFAEERSRRTSITVFKVVAALLVVPVLLVILGFLTAALLLPRVTDLQPFRDYRLEATFQPNYDISELLNSTRPAPEHIEDFINKMDSEISNIRHRLLDSRIHGTYAIRASLYESRTAMREVKRHLSKHGKNSINTPTGLMWDYKDILRGLRHKSLLSWYKLPTSSFLRQKWIATAANSSAEIAELAEEIGSIRDELLRLERAMDGHVVKMVTVHWHYREDLKRLRSRWYYRYNIFPRPVDKEEDWQKHIKRIGTCLRQLRTLMPGVTVRRDILVAASQSFAPAQASEWTERYRLDSFLPFGRRYQNMAVQMVRHLSQSIDCAKLAIGYTIPGVINTCYDGPA</sequence>
<keyword evidence="2" id="KW-0472">Membrane</keyword>
<dbReference type="AlphaFoldDB" id="A0AAW0QMJ8"/>
<evidence type="ECO:0000256" key="2">
    <source>
        <dbReference type="SAM" id="Phobius"/>
    </source>
</evidence>
<dbReference type="EMBL" id="JAQQWP010000009">
    <property type="protein sequence ID" value="KAK8101892.1"/>
    <property type="molecule type" value="Genomic_DNA"/>
</dbReference>
<organism evidence="3 4">
    <name type="scientific">Apiospora kogelbergensis</name>
    <dbReference type="NCBI Taxonomy" id="1337665"/>
    <lineage>
        <taxon>Eukaryota</taxon>
        <taxon>Fungi</taxon>
        <taxon>Dikarya</taxon>
        <taxon>Ascomycota</taxon>
        <taxon>Pezizomycotina</taxon>
        <taxon>Sordariomycetes</taxon>
        <taxon>Xylariomycetidae</taxon>
        <taxon>Amphisphaeriales</taxon>
        <taxon>Apiosporaceae</taxon>
        <taxon>Apiospora</taxon>
    </lineage>
</organism>
<comment type="caution">
    <text evidence="3">The sequence shown here is derived from an EMBL/GenBank/DDBJ whole genome shotgun (WGS) entry which is preliminary data.</text>
</comment>
<evidence type="ECO:0000256" key="1">
    <source>
        <dbReference type="SAM" id="Coils"/>
    </source>
</evidence>
<gene>
    <name evidence="3" type="ORF">PG999_012266</name>
</gene>
<reference evidence="3 4" key="1">
    <citation type="submission" date="2023-01" db="EMBL/GenBank/DDBJ databases">
        <title>Analysis of 21 Apiospora genomes using comparative genomics revels a genus with tremendous synthesis potential of carbohydrate active enzymes and secondary metabolites.</title>
        <authorList>
            <person name="Sorensen T."/>
        </authorList>
    </citation>
    <scope>NUCLEOTIDE SEQUENCE [LARGE SCALE GENOMIC DNA]</scope>
    <source>
        <strain evidence="3 4">CBS 117206</strain>
    </source>
</reference>
<keyword evidence="1" id="KW-0175">Coiled coil</keyword>
<keyword evidence="4" id="KW-1185">Reference proteome</keyword>
<accession>A0AAW0QMJ8</accession>